<dbReference type="Pfam" id="PF02771">
    <property type="entry name" value="Acyl-CoA_dh_N"/>
    <property type="match status" value="1"/>
</dbReference>
<dbReference type="SUPFAM" id="SSF56645">
    <property type="entry name" value="Acyl-CoA dehydrogenase NM domain-like"/>
    <property type="match status" value="1"/>
</dbReference>
<dbReference type="GO" id="GO:0050660">
    <property type="term" value="F:flavin adenine dinucleotide binding"/>
    <property type="evidence" value="ECO:0007669"/>
    <property type="project" value="InterPro"/>
</dbReference>
<gene>
    <name evidence="2" type="ORF">S06H3_24210</name>
</gene>
<dbReference type="InterPro" id="IPR009100">
    <property type="entry name" value="AcylCoA_DH/oxidase_NM_dom_sf"/>
</dbReference>
<sequence>MDFLEKYGEFITSDEDRLLLHTIRDYIDNEVMPIRMKIDEDRSYFDKAYQGLVKLGIQKRGYSKRYGGLAIRSAIIVNAITEEIARGDCALALLLTLFHGYLPAPATL</sequence>
<dbReference type="AlphaFoldDB" id="X1NTW5"/>
<dbReference type="InterPro" id="IPR013786">
    <property type="entry name" value="AcylCoA_DH/ox_N"/>
</dbReference>
<dbReference type="GO" id="GO:0016627">
    <property type="term" value="F:oxidoreductase activity, acting on the CH-CH group of donors"/>
    <property type="evidence" value="ECO:0007669"/>
    <property type="project" value="InterPro"/>
</dbReference>
<evidence type="ECO:0000313" key="2">
    <source>
        <dbReference type="EMBL" id="GAI22099.1"/>
    </source>
</evidence>
<dbReference type="Gene3D" id="1.10.540.10">
    <property type="entry name" value="Acyl-CoA dehydrogenase/oxidase, N-terminal domain"/>
    <property type="match status" value="1"/>
</dbReference>
<dbReference type="InterPro" id="IPR037069">
    <property type="entry name" value="AcylCoA_DH/ox_N_sf"/>
</dbReference>
<organism evidence="2">
    <name type="scientific">marine sediment metagenome</name>
    <dbReference type="NCBI Taxonomy" id="412755"/>
    <lineage>
        <taxon>unclassified sequences</taxon>
        <taxon>metagenomes</taxon>
        <taxon>ecological metagenomes</taxon>
    </lineage>
</organism>
<accession>X1NTW5</accession>
<proteinExistence type="predicted"/>
<protein>
    <recommendedName>
        <fullName evidence="1">Acyl-CoA dehydrogenase/oxidase N-terminal domain-containing protein</fullName>
    </recommendedName>
</protein>
<feature type="domain" description="Acyl-CoA dehydrogenase/oxidase N-terminal" evidence="1">
    <location>
        <begin position="13"/>
        <end position="97"/>
    </location>
</feature>
<dbReference type="EMBL" id="BARV01013393">
    <property type="protein sequence ID" value="GAI22099.1"/>
    <property type="molecule type" value="Genomic_DNA"/>
</dbReference>
<evidence type="ECO:0000259" key="1">
    <source>
        <dbReference type="Pfam" id="PF02771"/>
    </source>
</evidence>
<reference evidence="2" key="1">
    <citation type="journal article" date="2014" name="Front. Microbiol.">
        <title>High frequency of phylogenetically diverse reductive dehalogenase-homologous genes in deep subseafloor sedimentary metagenomes.</title>
        <authorList>
            <person name="Kawai M."/>
            <person name="Futagami T."/>
            <person name="Toyoda A."/>
            <person name="Takaki Y."/>
            <person name="Nishi S."/>
            <person name="Hori S."/>
            <person name="Arai W."/>
            <person name="Tsubouchi T."/>
            <person name="Morono Y."/>
            <person name="Uchiyama I."/>
            <person name="Ito T."/>
            <person name="Fujiyama A."/>
            <person name="Inagaki F."/>
            <person name="Takami H."/>
        </authorList>
    </citation>
    <scope>NUCLEOTIDE SEQUENCE</scope>
    <source>
        <strain evidence="2">Expedition CK06-06</strain>
    </source>
</reference>
<name>X1NTW5_9ZZZZ</name>
<comment type="caution">
    <text evidence="2">The sequence shown here is derived from an EMBL/GenBank/DDBJ whole genome shotgun (WGS) entry which is preliminary data.</text>
</comment>